<proteinExistence type="predicted"/>
<dbReference type="Proteomes" id="UP001177670">
    <property type="component" value="Unassembled WGS sequence"/>
</dbReference>
<name>A0AA40G5A0_9HYME</name>
<feature type="compositionally biased region" description="Basic residues" evidence="1">
    <location>
        <begin position="127"/>
        <end position="136"/>
    </location>
</feature>
<protein>
    <submittedName>
        <fullName evidence="2">Uncharacterized protein</fullName>
    </submittedName>
</protein>
<feature type="compositionally biased region" description="Basic and acidic residues" evidence="1">
    <location>
        <begin position="52"/>
        <end position="84"/>
    </location>
</feature>
<dbReference type="EMBL" id="JAHYIQ010000006">
    <property type="protein sequence ID" value="KAK1130968.1"/>
    <property type="molecule type" value="Genomic_DNA"/>
</dbReference>
<reference evidence="2" key="1">
    <citation type="submission" date="2021-10" db="EMBL/GenBank/DDBJ databases">
        <title>Melipona bicolor Genome sequencing and assembly.</title>
        <authorList>
            <person name="Araujo N.S."/>
            <person name="Arias M.C."/>
        </authorList>
    </citation>
    <scope>NUCLEOTIDE SEQUENCE</scope>
    <source>
        <strain evidence="2">USP_2M_L1-L4_2017</strain>
        <tissue evidence="2">Whole body</tissue>
    </source>
</reference>
<organism evidence="2 3">
    <name type="scientific">Melipona bicolor</name>
    <dbReference type="NCBI Taxonomy" id="60889"/>
    <lineage>
        <taxon>Eukaryota</taxon>
        <taxon>Metazoa</taxon>
        <taxon>Ecdysozoa</taxon>
        <taxon>Arthropoda</taxon>
        <taxon>Hexapoda</taxon>
        <taxon>Insecta</taxon>
        <taxon>Pterygota</taxon>
        <taxon>Neoptera</taxon>
        <taxon>Endopterygota</taxon>
        <taxon>Hymenoptera</taxon>
        <taxon>Apocrita</taxon>
        <taxon>Aculeata</taxon>
        <taxon>Apoidea</taxon>
        <taxon>Anthophila</taxon>
        <taxon>Apidae</taxon>
        <taxon>Melipona</taxon>
    </lineage>
</organism>
<evidence type="ECO:0000313" key="2">
    <source>
        <dbReference type="EMBL" id="KAK1130968.1"/>
    </source>
</evidence>
<evidence type="ECO:0000313" key="3">
    <source>
        <dbReference type="Proteomes" id="UP001177670"/>
    </source>
</evidence>
<feature type="region of interest" description="Disordered" evidence="1">
    <location>
        <begin position="52"/>
        <end position="136"/>
    </location>
</feature>
<keyword evidence="3" id="KW-1185">Reference proteome</keyword>
<dbReference type="AlphaFoldDB" id="A0AA40G5A0"/>
<gene>
    <name evidence="2" type="ORF">K0M31_017273</name>
</gene>
<feature type="compositionally biased region" description="Basic and acidic residues" evidence="1">
    <location>
        <begin position="93"/>
        <end position="110"/>
    </location>
</feature>
<evidence type="ECO:0000256" key="1">
    <source>
        <dbReference type="SAM" id="MobiDB-lite"/>
    </source>
</evidence>
<accession>A0AA40G5A0</accession>
<comment type="caution">
    <text evidence="2">The sequence shown here is derived from an EMBL/GenBank/DDBJ whole genome shotgun (WGS) entry which is preliminary data.</text>
</comment>
<sequence>MTQRAILPIGNASREIVTKKKKIEAKFQQIQRRTFEEKLEIGWNRGGRVQVKKSDRDRRGWSFGGWEERGGAFSRPRREKEIGESIKGGVSWHNDRHSAAGREFNERPRDSVSPGWSPAHGRQSASLRKRNVGKES</sequence>